<dbReference type="PANTHER" id="PTHR21461:SF69">
    <property type="entry name" value="GLYCOSYLTRANSFERASE FAMILY 92 PROTEIN"/>
    <property type="match status" value="1"/>
</dbReference>
<evidence type="ECO:0000313" key="6">
    <source>
        <dbReference type="Proteomes" id="UP000184330"/>
    </source>
</evidence>
<gene>
    <name evidence="5" type="ORF">PAC_17070</name>
</gene>
<keyword evidence="4" id="KW-0472">Membrane</keyword>
<evidence type="ECO:0000256" key="1">
    <source>
        <dbReference type="ARBA" id="ARBA00004167"/>
    </source>
</evidence>
<dbReference type="OrthoDB" id="2526284at2759"/>
<dbReference type="GO" id="GO:0005737">
    <property type="term" value="C:cytoplasm"/>
    <property type="evidence" value="ECO:0007669"/>
    <property type="project" value="TreeGrafter"/>
</dbReference>
<feature type="transmembrane region" description="Helical" evidence="4">
    <location>
        <begin position="26"/>
        <end position="45"/>
    </location>
</feature>
<evidence type="ECO:0008006" key="7">
    <source>
        <dbReference type="Google" id="ProtNLM"/>
    </source>
</evidence>
<keyword evidence="3 4" id="KW-1133">Transmembrane helix</keyword>
<name>A0A1L7XQ45_9HELO</name>
<comment type="subcellular location">
    <subcellularLocation>
        <location evidence="1">Membrane</location>
        <topology evidence="1">Single-pass membrane protein</topology>
    </subcellularLocation>
</comment>
<protein>
    <recommendedName>
        <fullName evidence="7">Glycosyltransferase family 92 protein</fullName>
    </recommendedName>
</protein>
<dbReference type="Proteomes" id="UP000184330">
    <property type="component" value="Unassembled WGS sequence"/>
</dbReference>
<dbReference type="EMBL" id="FJOG01000042">
    <property type="protein sequence ID" value="CZR67171.1"/>
    <property type="molecule type" value="Genomic_DNA"/>
</dbReference>
<dbReference type="STRING" id="576137.A0A1L7XQ45"/>
<evidence type="ECO:0000256" key="3">
    <source>
        <dbReference type="ARBA" id="ARBA00022989"/>
    </source>
</evidence>
<keyword evidence="2 4" id="KW-0812">Transmembrane</keyword>
<dbReference type="GO" id="GO:0016020">
    <property type="term" value="C:membrane"/>
    <property type="evidence" value="ECO:0007669"/>
    <property type="project" value="UniProtKB-SubCell"/>
</dbReference>
<keyword evidence="6" id="KW-1185">Reference proteome</keyword>
<proteinExistence type="predicted"/>
<evidence type="ECO:0000256" key="2">
    <source>
        <dbReference type="ARBA" id="ARBA00022692"/>
    </source>
</evidence>
<dbReference type="AlphaFoldDB" id="A0A1L7XQ45"/>
<evidence type="ECO:0000256" key="4">
    <source>
        <dbReference type="SAM" id="Phobius"/>
    </source>
</evidence>
<organism evidence="5 6">
    <name type="scientific">Phialocephala subalpina</name>
    <dbReference type="NCBI Taxonomy" id="576137"/>
    <lineage>
        <taxon>Eukaryota</taxon>
        <taxon>Fungi</taxon>
        <taxon>Dikarya</taxon>
        <taxon>Ascomycota</taxon>
        <taxon>Pezizomycotina</taxon>
        <taxon>Leotiomycetes</taxon>
        <taxon>Helotiales</taxon>
        <taxon>Mollisiaceae</taxon>
        <taxon>Phialocephala</taxon>
        <taxon>Phialocephala fortinii species complex</taxon>
    </lineage>
</organism>
<sequence>MADTLRNFVLTMAMSRPTSFAAFKKLHVISLVASLAILSILYTFWGGGLSSISNSNEHYSSGVPTLSNPFNHDGMHTKAAPADTEEYVAFCVAHRNQVRDIPEFLTHHYHHHGIRRFYIMDDRSSPPLSSFNDWGIPRSAVSFQYYDKNAQYPNMQTHIYSECQRLYGSLHSWIAYIDADEFFETRGGETLPSILREFDKDESVGALGVNWRLHSSANLTTRPESMRQSFTSCPIDPENIPDGEIQGWKDNRLIKSIVKTALFEKPLTPHLFKTVNGTRTVGEHGDVIEYGDGVRQPITRERIGLHHYTVKSREQFEEKTKNWSMKGWEYWDHIEGLPQVQCDEMTKYKP</sequence>
<reference evidence="5 6" key="1">
    <citation type="submission" date="2016-03" db="EMBL/GenBank/DDBJ databases">
        <authorList>
            <person name="Ploux O."/>
        </authorList>
    </citation>
    <scope>NUCLEOTIDE SEQUENCE [LARGE SCALE GENOMIC DNA]</scope>
    <source>
        <strain evidence="5 6">UAMH 11012</strain>
    </source>
</reference>
<evidence type="ECO:0000313" key="5">
    <source>
        <dbReference type="EMBL" id="CZR67171.1"/>
    </source>
</evidence>
<dbReference type="PANTHER" id="PTHR21461">
    <property type="entry name" value="GLYCOSYLTRANSFERASE FAMILY 92 PROTEIN"/>
    <property type="match status" value="1"/>
</dbReference>
<accession>A0A1L7XQ45</accession>
<dbReference type="Pfam" id="PF13704">
    <property type="entry name" value="Glyco_tranf_2_4"/>
    <property type="match status" value="1"/>
</dbReference>
<dbReference type="GO" id="GO:0016757">
    <property type="term" value="F:glycosyltransferase activity"/>
    <property type="evidence" value="ECO:0007669"/>
    <property type="project" value="TreeGrafter"/>
</dbReference>